<organism evidence="1 2">
    <name type="scientific">Naganishia cerealis</name>
    <dbReference type="NCBI Taxonomy" id="610337"/>
    <lineage>
        <taxon>Eukaryota</taxon>
        <taxon>Fungi</taxon>
        <taxon>Dikarya</taxon>
        <taxon>Basidiomycota</taxon>
        <taxon>Agaricomycotina</taxon>
        <taxon>Tremellomycetes</taxon>
        <taxon>Filobasidiales</taxon>
        <taxon>Filobasidiaceae</taxon>
        <taxon>Naganishia</taxon>
    </lineage>
</organism>
<evidence type="ECO:0000313" key="1">
    <source>
        <dbReference type="EMBL" id="KAJ9100100.1"/>
    </source>
</evidence>
<keyword evidence="2" id="KW-1185">Reference proteome</keyword>
<evidence type="ECO:0000313" key="2">
    <source>
        <dbReference type="Proteomes" id="UP001241377"/>
    </source>
</evidence>
<name>A0ACC2VLZ7_9TREE</name>
<dbReference type="EMBL" id="JASBWR010000066">
    <property type="protein sequence ID" value="KAJ9100100.1"/>
    <property type="molecule type" value="Genomic_DNA"/>
</dbReference>
<dbReference type="Proteomes" id="UP001241377">
    <property type="component" value="Unassembled WGS sequence"/>
</dbReference>
<proteinExistence type="predicted"/>
<accession>A0ACC2VLZ7</accession>
<sequence>MKVDDFPGVDPEPDAALVAAKSAHSAMERLSPNVTSSSGATAIPSRGPAVTSQPGVVTQSDLSATTTQGNEAPTSTPSVATLSSNNAGGPKQKQPKAQKQKGKNAGNGDSHGVKQDGHHVWRGEELVTGWGDLTQPRHTTPSM</sequence>
<protein>
    <submittedName>
        <fullName evidence="1">Uncharacterized protein</fullName>
    </submittedName>
</protein>
<gene>
    <name evidence="1" type="ORF">QFC19_005780</name>
</gene>
<reference evidence="1" key="1">
    <citation type="submission" date="2023-04" db="EMBL/GenBank/DDBJ databases">
        <title>Draft Genome sequencing of Naganishia species isolated from polar environments using Oxford Nanopore Technology.</title>
        <authorList>
            <person name="Leo P."/>
            <person name="Venkateswaran K."/>
        </authorList>
    </citation>
    <scope>NUCLEOTIDE SEQUENCE</scope>
    <source>
        <strain evidence="1">MNA-CCFEE 5261</strain>
    </source>
</reference>
<comment type="caution">
    <text evidence="1">The sequence shown here is derived from an EMBL/GenBank/DDBJ whole genome shotgun (WGS) entry which is preliminary data.</text>
</comment>